<evidence type="ECO:0000313" key="1">
    <source>
        <dbReference type="EMBL" id="CSC24610.1"/>
    </source>
</evidence>
<name>A0A655XZW7_VIBCL</name>
<reference evidence="1 2" key="1">
    <citation type="submission" date="2015-07" db="EMBL/GenBank/DDBJ databases">
        <authorList>
            <consortium name="Pathogen Informatics"/>
        </authorList>
    </citation>
    <scope>NUCLEOTIDE SEQUENCE [LARGE SCALE GENOMIC DNA]</scope>
    <source>
        <strain evidence="1 2">A316</strain>
    </source>
</reference>
<evidence type="ECO:0000313" key="2">
    <source>
        <dbReference type="Proteomes" id="UP000041770"/>
    </source>
</evidence>
<gene>
    <name evidence="1" type="ORF">ERS013200_00948</name>
</gene>
<dbReference type="AlphaFoldDB" id="A0A655XZW7"/>
<dbReference type="Proteomes" id="UP000041770">
    <property type="component" value="Unassembled WGS sequence"/>
</dbReference>
<sequence>MFGQVVGCIGDGHITCGFMPIHLRFGLGQVSEESCDTFILRWSVTLQCKQRGATNKGMGWVFGDRFPVRQVGRTEIEFHAVT</sequence>
<organism evidence="1 2">
    <name type="scientific">Vibrio cholerae</name>
    <dbReference type="NCBI Taxonomy" id="666"/>
    <lineage>
        <taxon>Bacteria</taxon>
        <taxon>Pseudomonadati</taxon>
        <taxon>Pseudomonadota</taxon>
        <taxon>Gammaproteobacteria</taxon>
        <taxon>Vibrionales</taxon>
        <taxon>Vibrionaceae</taxon>
        <taxon>Vibrio</taxon>
    </lineage>
</organism>
<dbReference type="EMBL" id="CWQY01000004">
    <property type="protein sequence ID" value="CSC24610.1"/>
    <property type="molecule type" value="Genomic_DNA"/>
</dbReference>
<protein>
    <submittedName>
        <fullName evidence="1">Uncharacterized protein</fullName>
    </submittedName>
</protein>
<proteinExistence type="predicted"/>
<accession>A0A655XZW7</accession>